<evidence type="ECO:0000256" key="2">
    <source>
        <dbReference type="ARBA" id="ARBA00022679"/>
    </source>
</evidence>
<comment type="subcellular location">
    <subcellularLocation>
        <location evidence="4">Cytoplasm</location>
    </subcellularLocation>
</comment>
<evidence type="ECO:0000256" key="1">
    <source>
        <dbReference type="ARBA" id="ARBA00022490"/>
    </source>
</evidence>
<gene>
    <name evidence="4" type="primary">aat</name>
    <name evidence="5" type="ORF">JY500_13340</name>
</gene>
<evidence type="ECO:0000256" key="3">
    <source>
        <dbReference type="ARBA" id="ARBA00023315"/>
    </source>
</evidence>
<sequence length="239" mass="27025">MIDWLDPRRPAFPPFHRALREPNGLLAAGGQLAPDWLLAAYRRGIFPWFSPGDPILWWSPDPRMVLLPREFKYSRSLRKTLRRGVFEIRCDTAFAQVIAACAAPREPGGGTWITDEMRAAYCEMHELGWAHSVESWQGDELVGGLYGMAIGKVFFGESMFARRTDASKAALAHLVRDLERRDFKVIDCQMNTAHLASLGGREVPRGEFVALLDAHAADAQPARWLRTQMQDIDWGDMQT</sequence>
<keyword evidence="3 4" id="KW-0012">Acyltransferase</keyword>
<dbReference type="InterPro" id="IPR042203">
    <property type="entry name" value="Leu/Phe-tRNA_Trfase_C"/>
</dbReference>
<reference evidence="5 6" key="1">
    <citation type="submission" date="2021-02" db="EMBL/GenBank/DDBJ databases">
        <title>Niveibacterium changnyeongensis HC41.</title>
        <authorList>
            <person name="Kang M."/>
        </authorList>
    </citation>
    <scope>NUCLEOTIDE SEQUENCE [LARGE SCALE GENOMIC DNA]</scope>
    <source>
        <strain evidence="5 6">HC41</strain>
    </source>
</reference>
<organism evidence="5 6">
    <name type="scientific">Niveibacterium microcysteis</name>
    <dbReference type="NCBI Taxonomy" id="2811415"/>
    <lineage>
        <taxon>Bacteria</taxon>
        <taxon>Pseudomonadati</taxon>
        <taxon>Pseudomonadota</taxon>
        <taxon>Betaproteobacteria</taxon>
        <taxon>Rhodocyclales</taxon>
        <taxon>Rhodocyclaceae</taxon>
        <taxon>Niveibacterium</taxon>
    </lineage>
</organism>
<evidence type="ECO:0000256" key="4">
    <source>
        <dbReference type="HAMAP-Rule" id="MF_00688"/>
    </source>
</evidence>
<dbReference type="NCBIfam" id="TIGR00667">
    <property type="entry name" value="aat"/>
    <property type="match status" value="1"/>
</dbReference>
<evidence type="ECO:0000313" key="5">
    <source>
        <dbReference type="EMBL" id="QSI75482.1"/>
    </source>
</evidence>
<protein>
    <recommendedName>
        <fullName evidence="4">Leucyl/phenylalanyl-tRNA--protein transferase</fullName>
        <ecNumber evidence="4">2.3.2.6</ecNumber>
    </recommendedName>
    <alternativeName>
        <fullName evidence="4">L/F-transferase</fullName>
    </alternativeName>
    <alternativeName>
        <fullName evidence="4">Leucyltransferase</fullName>
    </alternativeName>
    <alternativeName>
        <fullName evidence="4">Phenyalanyltransferase</fullName>
    </alternativeName>
</protein>
<keyword evidence="2 4" id="KW-0808">Transferase</keyword>
<keyword evidence="6" id="KW-1185">Reference proteome</keyword>
<dbReference type="SUPFAM" id="SSF55729">
    <property type="entry name" value="Acyl-CoA N-acyltransferases (Nat)"/>
    <property type="match status" value="1"/>
</dbReference>
<dbReference type="Pfam" id="PF03588">
    <property type="entry name" value="Leu_Phe_trans"/>
    <property type="match status" value="1"/>
</dbReference>
<comment type="function">
    <text evidence="4">Functions in the N-end rule pathway of protein degradation where it conjugates Leu, Phe and, less efficiently, Met from aminoacyl-tRNAs to the N-termini of proteins containing an N-terminal arginine or lysine.</text>
</comment>
<dbReference type="InterPro" id="IPR042221">
    <property type="entry name" value="Leu/Phe-tRNA_Trfase_N"/>
</dbReference>
<dbReference type="EMBL" id="CP071060">
    <property type="protein sequence ID" value="QSI75482.1"/>
    <property type="molecule type" value="Genomic_DNA"/>
</dbReference>
<comment type="similarity">
    <text evidence="4">Belongs to the L/F-transferase family.</text>
</comment>
<dbReference type="RefSeq" id="WP_206253083.1">
    <property type="nucleotide sequence ID" value="NZ_CP071060.1"/>
</dbReference>
<comment type="catalytic activity">
    <reaction evidence="4">
        <text>N-terminal L-arginyl-[protein] + L-leucyl-tRNA(Leu) = N-terminal L-leucyl-L-arginyl-[protein] + tRNA(Leu) + H(+)</text>
        <dbReference type="Rhea" id="RHEA:50416"/>
        <dbReference type="Rhea" id="RHEA-COMP:9613"/>
        <dbReference type="Rhea" id="RHEA-COMP:9622"/>
        <dbReference type="Rhea" id="RHEA-COMP:12672"/>
        <dbReference type="Rhea" id="RHEA-COMP:12673"/>
        <dbReference type="ChEBI" id="CHEBI:15378"/>
        <dbReference type="ChEBI" id="CHEBI:64719"/>
        <dbReference type="ChEBI" id="CHEBI:78442"/>
        <dbReference type="ChEBI" id="CHEBI:78494"/>
        <dbReference type="ChEBI" id="CHEBI:133044"/>
        <dbReference type="EC" id="2.3.2.6"/>
    </reaction>
</comment>
<accession>A0ABX7M7M5</accession>
<name>A0ABX7M7M5_9RHOO</name>
<dbReference type="Gene3D" id="3.40.630.70">
    <property type="entry name" value="Leucyl/phenylalanyl-tRNA-protein transferase, C-terminal domain"/>
    <property type="match status" value="1"/>
</dbReference>
<proteinExistence type="inferred from homology"/>
<dbReference type="Gene3D" id="3.30.70.3550">
    <property type="entry name" value="Leucyl/phenylalanyl-tRNA-protein transferase, N-terminal domain"/>
    <property type="match status" value="1"/>
</dbReference>
<dbReference type="PANTHER" id="PTHR30098:SF2">
    <property type="entry name" value="LEUCYL_PHENYLALANYL-TRNA--PROTEIN TRANSFERASE"/>
    <property type="match status" value="1"/>
</dbReference>
<comment type="catalytic activity">
    <reaction evidence="4">
        <text>N-terminal L-lysyl-[protein] + L-leucyl-tRNA(Leu) = N-terminal L-leucyl-L-lysyl-[protein] + tRNA(Leu) + H(+)</text>
        <dbReference type="Rhea" id="RHEA:12340"/>
        <dbReference type="Rhea" id="RHEA-COMP:9613"/>
        <dbReference type="Rhea" id="RHEA-COMP:9622"/>
        <dbReference type="Rhea" id="RHEA-COMP:12670"/>
        <dbReference type="Rhea" id="RHEA-COMP:12671"/>
        <dbReference type="ChEBI" id="CHEBI:15378"/>
        <dbReference type="ChEBI" id="CHEBI:65249"/>
        <dbReference type="ChEBI" id="CHEBI:78442"/>
        <dbReference type="ChEBI" id="CHEBI:78494"/>
        <dbReference type="ChEBI" id="CHEBI:133043"/>
        <dbReference type="EC" id="2.3.2.6"/>
    </reaction>
</comment>
<dbReference type="HAMAP" id="MF_00688">
    <property type="entry name" value="Leu_Phe_trans"/>
    <property type="match status" value="1"/>
</dbReference>
<dbReference type="InterPro" id="IPR016181">
    <property type="entry name" value="Acyl_CoA_acyltransferase"/>
</dbReference>
<dbReference type="PANTHER" id="PTHR30098">
    <property type="entry name" value="LEUCYL/PHENYLALANYL-TRNA--PROTEIN TRANSFERASE"/>
    <property type="match status" value="1"/>
</dbReference>
<dbReference type="GO" id="GO:0008914">
    <property type="term" value="F:leucyl-tRNA--protein transferase activity"/>
    <property type="evidence" value="ECO:0007669"/>
    <property type="project" value="UniProtKB-EC"/>
</dbReference>
<dbReference type="Proteomes" id="UP000663570">
    <property type="component" value="Chromosome"/>
</dbReference>
<dbReference type="EC" id="2.3.2.6" evidence="4"/>
<dbReference type="InterPro" id="IPR004616">
    <property type="entry name" value="Leu/Phe-tRNA_Trfase"/>
</dbReference>
<comment type="catalytic activity">
    <reaction evidence="4">
        <text>L-phenylalanyl-tRNA(Phe) + an N-terminal L-alpha-aminoacyl-[protein] = an N-terminal L-phenylalanyl-L-alpha-aminoacyl-[protein] + tRNA(Phe)</text>
        <dbReference type="Rhea" id="RHEA:43632"/>
        <dbReference type="Rhea" id="RHEA-COMP:9668"/>
        <dbReference type="Rhea" id="RHEA-COMP:9699"/>
        <dbReference type="Rhea" id="RHEA-COMP:10636"/>
        <dbReference type="Rhea" id="RHEA-COMP:10637"/>
        <dbReference type="ChEBI" id="CHEBI:78442"/>
        <dbReference type="ChEBI" id="CHEBI:78531"/>
        <dbReference type="ChEBI" id="CHEBI:78597"/>
        <dbReference type="ChEBI" id="CHEBI:83561"/>
        <dbReference type="EC" id="2.3.2.6"/>
    </reaction>
</comment>
<evidence type="ECO:0000313" key="6">
    <source>
        <dbReference type="Proteomes" id="UP000663570"/>
    </source>
</evidence>
<keyword evidence="1 4" id="KW-0963">Cytoplasm</keyword>